<dbReference type="Pfam" id="PF00091">
    <property type="entry name" value="Tubulin"/>
    <property type="match status" value="1"/>
</dbReference>
<dbReference type="InterPro" id="IPR037103">
    <property type="entry name" value="Tubulin/FtsZ-like_C"/>
</dbReference>
<evidence type="ECO:0000256" key="11">
    <source>
        <dbReference type="ARBA" id="ARBA00023212"/>
    </source>
</evidence>
<dbReference type="FunFam" id="3.30.1330.20:FF:000002">
    <property type="entry name" value="Tubulin beta chain"/>
    <property type="match status" value="1"/>
</dbReference>
<comment type="subunit">
    <text evidence="4">Dimer of alpha and beta chains. A typical microtubule is a hollow water-filled tube with an outer diameter of 25 nm and an inner diameter of 15 nM. Alpha-beta heterodimers associate head-to-tail to form protofilaments running lengthwise along the microtubule wall with the beta-tubulin subunit facing the microtubule plus end conferring a structural polarity. Microtubules usually have 13 protofilaments but different protofilament numbers can be found in some organisms and specialized cells.</text>
</comment>
<dbReference type="InterPro" id="IPR002453">
    <property type="entry name" value="Beta_tubulin"/>
</dbReference>
<organism evidence="17 18">
    <name type="scientific">Ensete ventricosum</name>
    <name type="common">Abyssinian banana</name>
    <name type="synonym">Musa ensete</name>
    <dbReference type="NCBI Taxonomy" id="4639"/>
    <lineage>
        <taxon>Eukaryota</taxon>
        <taxon>Viridiplantae</taxon>
        <taxon>Streptophyta</taxon>
        <taxon>Embryophyta</taxon>
        <taxon>Tracheophyta</taxon>
        <taxon>Spermatophyta</taxon>
        <taxon>Magnoliopsida</taxon>
        <taxon>Liliopsida</taxon>
        <taxon>Zingiberales</taxon>
        <taxon>Musaceae</taxon>
        <taxon>Ensete</taxon>
    </lineage>
</organism>
<evidence type="ECO:0008006" key="19">
    <source>
        <dbReference type="Google" id="ProtNLM"/>
    </source>
</evidence>
<dbReference type="InterPro" id="IPR036525">
    <property type="entry name" value="Tubulin/FtsZ_GTPase_sf"/>
</dbReference>
<dbReference type="InterPro" id="IPR023123">
    <property type="entry name" value="Tubulin_C"/>
</dbReference>
<name>A0AAV8QH30_ENSVE</name>
<protein>
    <recommendedName>
        <fullName evidence="19">Tubulin beta chain</fullName>
    </recommendedName>
</protein>
<accession>A0AAV8QH30</accession>
<feature type="domain" description="Tubulin/FtsZ GTPase" evidence="15">
    <location>
        <begin position="347"/>
        <end position="544"/>
    </location>
</feature>
<comment type="cofactor">
    <cofactor evidence="1">
        <name>Mg(2+)</name>
        <dbReference type="ChEBI" id="CHEBI:18420"/>
    </cofactor>
</comment>
<dbReference type="PRINTS" id="PR01163">
    <property type="entry name" value="BETATUBULIN"/>
</dbReference>
<dbReference type="GO" id="GO:0046872">
    <property type="term" value="F:metal ion binding"/>
    <property type="evidence" value="ECO:0007669"/>
    <property type="project" value="UniProtKB-KW"/>
</dbReference>
<keyword evidence="6" id="KW-0493">Microtubule</keyword>
<dbReference type="InterPro" id="IPR000217">
    <property type="entry name" value="Tubulin"/>
</dbReference>
<evidence type="ECO:0000259" key="16">
    <source>
        <dbReference type="SMART" id="SM00865"/>
    </source>
</evidence>
<keyword evidence="8" id="KW-0547">Nucleotide-binding</keyword>
<keyword evidence="9" id="KW-0460">Magnesium</keyword>
<feature type="transmembrane region" description="Helical" evidence="14">
    <location>
        <begin position="49"/>
        <end position="72"/>
    </location>
</feature>
<evidence type="ECO:0000256" key="3">
    <source>
        <dbReference type="ARBA" id="ARBA00009636"/>
    </source>
</evidence>
<dbReference type="PANTHER" id="PTHR11588">
    <property type="entry name" value="TUBULIN"/>
    <property type="match status" value="1"/>
</dbReference>
<dbReference type="FunFam" id="1.10.287.600:FF:000002">
    <property type="entry name" value="Tubulin beta chain"/>
    <property type="match status" value="1"/>
</dbReference>
<dbReference type="Proteomes" id="UP001222027">
    <property type="component" value="Unassembled WGS sequence"/>
</dbReference>
<feature type="compositionally biased region" description="Acidic residues" evidence="13">
    <location>
        <begin position="729"/>
        <end position="747"/>
    </location>
</feature>
<dbReference type="InterPro" id="IPR018316">
    <property type="entry name" value="Tubulin/FtsZ_2-layer-sand-dom"/>
</dbReference>
<keyword evidence="14" id="KW-0812">Transmembrane</keyword>
<dbReference type="GO" id="GO:0003924">
    <property type="term" value="F:GTPase activity"/>
    <property type="evidence" value="ECO:0007669"/>
    <property type="project" value="InterPro"/>
</dbReference>
<dbReference type="AlphaFoldDB" id="A0AAV8QH30"/>
<dbReference type="GO" id="GO:0005874">
    <property type="term" value="C:microtubule"/>
    <property type="evidence" value="ECO:0007669"/>
    <property type="project" value="UniProtKB-KW"/>
</dbReference>
<dbReference type="GO" id="GO:0007017">
    <property type="term" value="P:microtubule-based process"/>
    <property type="evidence" value="ECO:0007669"/>
    <property type="project" value="InterPro"/>
</dbReference>
<dbReference type="Gene3D" id="1.10.287.600">
    <property type="entry name" value="Helix hairpin bin"/>
    <property type="match status" value="1"/>
</dbReference>
<proteinExistence type="inferred from homology"/>
<evidence type="ECO:0000256" key="6">
    <source>
        <dbReference type="ARBA" id="ARBA00022701"/>
    </source>
</evidence>
<feature type="region of interest" description="Disordered" evidence="13">
    <location>
        <begin position="727"/>
        <end position="747"/>
    </location>
</feature>
<dbReference type="SMART" id="SM00865">
    <property type="entry name" value="Tubulin_C"/>
    <property type="match status" value="1"/>
</dbReference>
<dbReference type="GO" id="GO:0005525">
    <property type="term" value="F:GTP binding"/>
    <property type="evidence" value="ECO:0007669"/>
    <property type="project" value="UniProtKB-KW"/>
</dbReference>
<evidence type="ECO:0000256" key="12">
    <source>
        <dbReference type="ARBA" id="ARBA00034296"/>
    </source>
</evidence>
<dbReference type="SUPFAM" id="SSF55307">
    <property type="entry name" value="Tubulin C-terminal domain-like"/>
    <property type="match status" value="1"/>
</dbReference>
<keyword evidence="7" id="KW-0479">Metal-binding</keyword>
<evidence type="ECO:0000256" key="8">
    <source>
        <dbReference type="ARBA" id="ARBA00022741"/>
    </source>
</evidence>
<dbReference type="SMART" id="SM00864">
    <property type="entry name" value="Tubulin"/>
    <property type="match status" value="1"/>
</dbReference>
<dbReference type="Gene3D" id="3.30.1330.20">
    <property type="entry name" value="Tubulin/FtsZ, C-terminal domain"/>
    <property type="match status" value="1"/>
</dbReference>
<evidence type="ECO:0000256" key="7">
    <source>
        <dbReference type="ARBA" id="ARBA00022723"/>
    </source>
</evidence>
<comment type="caution">
    <text evidence="17">The sequence shown here is derived from an EMBL/GenBank/DDBJ whole genome shotgun (WGS) entry which is preliminary data.</text>
</comment>
<feature type="domain" description="Tubulin/FtsZ 2-layer sandwich" evidence="16">
    <location>
        <begin position="546"/>
        <end position="683"/>
    </location>
</feature>
<evidence type="ECO:0000256" key="4">
    <source>
        <dbReference type="ARBA" id="ARBA00011747"/>
    </source>
</evidence>
<evidence type="ECO:0000256" key="14">
    <source>
        <dbReference type="SAM" id="Phobius"/>
    </source>
</evidence>
<evidence type="ECO:0000256" key="13">
    <source>
        <dbReference type="SAM" id="MobiDB-lite"/>
    </source>
</evidence>
<keyword evidence="10" id="KW-0342">GTP-binding</keyword>
<comment type="function">
    <text evidence="12">Tubulin is the major constituent of microtubules, a cylinder consisting of laterally associated linear protofilaments composed of alpha- and beta-tubulin heterodimers. Microtubules grow by the addition of GTP-tubulin dimers to the microtubule end, where a stabilizing cap forms. Below the cap, tubulin dimers are in GDP-bound state, owing to GTPase activity of alpha-tubulin.</text>
</comment>
<comment type="similarity">
    <text evidence="3">Belongs to the tubulin family.</text>
</comment>
<dbReference type="SUPFAM" id="SSF52490">
    <property type="entry name" value="Tubulin nucleotide-binding domain-like"/>
    <property type="match status" value="1"/>
</dbReference>
<evidence type="ECO:0000256" key="5">
    <source>
        <dbReference type="ARBA" id="ARBA00022490"/>
    </source>
</evidence>
<dbReference type="InterPro" id="IPR008280">
    <property type="entry name" value="Tub_FtsZ_C"/>
</dbReference>
<comment type="subcellular location">
    <subcellularLocation>
        <location evidence="2">Cytoplasm</location>
        <location evidence="2">Cytoskeleton</location>
    </subcellularLocation>
</comment>
<evidence type="ECO:0000256" key="9">
    <source>
        <dbReference type="ARBA" id="ARBA00022842"/>
    </source>
</evidence>
<dbReference type="InterPro" id="IPR003008">
    <property type="entry name" value="Tubulin_FtsZ_GTPase"/>
</dbReference>
<keyword evidence="14" id="KW-1133">Transmembrane helix</keyword>
<evidence type="ECO:0000259" key="15">
    <source>
        <dbReference type="SMART" id="SM00864"/>
    </source>
</evidence>
<gene>
    <name evidence="17" type="ORF">OPV22_019740</name>
</gene>
<keyword evidence="5" id="KW-0963">Cytoplasm</keyword>
<keyword evidence="14" id="KW-0472">Membrane</keyword>
<evidence type="ECO:0000313" key="17">
    <source>
        <dbReference type="EMBL" id="KAJ8476013.1"/>
    </source>
</evidence>
<dbReference type="Gene3D" id="3.40.50.1440">
    <property type="entry name" value="Tubulin/FtsZ, GTPase domain"/>
    <property type="match status" value="1"/>
</dbReference>
<feature type="transmembrane region" description="Helical" evidence="14">
    <location>
        <begin position="239"/>
        <end position="260"/>
    </location>
</feature>
<evidence type="ECO:0000256" key="2">
    <source>
        <dbReference type="ARBA" id="ARBA00004245"/>
    </source>
</evidence>
<dbReference type="PRINTS" id="PR01161">
    <property type="entry name" value="TUBULIN"/>
</dbReference>
<dbReference type="Pfam" id="PF03953">
    <property type="entry name" value="Tubulin_C"/>
    <property type="match status" value="1"/>
</dbReference>
<reference evidence="17 18" key="1">
    <citation type="submission" date="2022-12" db="EMBL/GenBank/DDBJ databases">
        <title>Chromosome-scale assembly of the Ensete ventricosum genome.</title>
        <authorList>
            <person name="Dussert Y."/>
            <person name="Stocks J."/>
            <person name="Wendawek A."/>
            <person name="Woldeyes F."/>
            <person name="Nichols R.A."/>
            <person name="Borrell J.S."/>
        </authorList>
    </citation>
    <scope>NUCLEOTIDE SEQUENCE [LARGE SCALE GENOMIC DNA]</scope>
    <source>
        <strain evidence="18">cv. Maze</strain>
        <tissue evidence="17">Seeds</tissue>
    </source>
</reference>
<dbReference type="PROSITE" id="PS00227">
    <property type="entry name" value="TUBULIN"/>
    <property type="match status" value="1"/>
</dbReference>
<dbReference type="FunFam" id="3.40.50.1440:FF:000005">
    <property type="entry name" value="Tubulin beta chain"/>
    <property type="match status" value="1"/>
</dbReference>
<dbReference type="InterPro" id="IPR017975">
    <property type="entry name" value="Tubulin_CS"/>
</dbReference>
<keyword evidence="11" id="KW-0206">Cytoskeleton</keyword>
<evidence type="ECO:0000313" key="18">
    <source>
        <dbReference type="Proteomes" id="UP001222027"/>
    </source>
</evidence>
<sequence length="747" mass="84233">MVTCTNDEVAFPARHEMDDMDPTCASVVEFEKTKNDEKWMLLPTARNEVLFPVLSQFIAFLCVGSVECMYCGRKRREFGVKHATCKHQADSGSSRRVVRVVSMVSSSLLWKQHLAECLDCIIQLQRGGNNGALFNHQAFCYITKNQFCDENSLISEHPIAIWNHETLASTSGHSTLACLLVDILLSESDTTANSRKLFWRQRSQGKKKLKKEDERRKPKLTAMGQRSVSGRQLTLSHGFYHVALLTKTLLLFVFFVETMLHTLIRLGRSTHITAVGLRLESFAILSFLEADLIAAFSPVKMREILHVQGGQCGNQIGSKFWEVVCDEHGIDPTGQYTGTSDLQLERVNVYYNEASCGRYVPRAVLMDLEPGTMDSVRTGPYGQIFRPDNFVFGQSGAGNNWAKGHYTEGAELIDSVLDVVRKEAENCDCLQGFQVCHSLGGGTGSGMGTLLISKIREEYPDRMLLTFSVFPSPKVSDTVVEPYNATLSVHQLVENADECMVLDNEALYDICFRTLKLTTPSFGDLNHLISATMSGVTCCLRFPGQLNSDLRKLAVNLIPFPRLHFFMVGFAPLTSRGSQQYRALTVPELTQQMWDAKNMMCAADPRHGRYLTASAMFRGKMSTKEVDEQMINVQNKNSSYFVEWIPNNVKSSVCDIPPRGLSMASTFVGNSTSIQEMFRRVSEQFTAMFRRKAFLHWYTGEGMDEMEFTEAESNMNDLVSEYQQYQDATADEEEYYEDEEEEVPQEM</sequence>
<dbReference type="GO" id="GO:0005200">
    <property type="term" value="F:structural constituent of cytoskeleton"/>
    <property type="evidence" value="ECO:0007669"/>
    <property type="project" value="InterPro"/>
</dbReference>
<keyword evidence="18" id="KW-1185">Reference proteome</keyword>
<dbReference type="EMBL" id="JAQQAF010000006">
    <property type="protein sequence ID" value="KAJ8476013.1"/>
    <property type="molecule type" value="Genomic_DNA"/>
</dbReference>
<dbReference type="CDD" id="cd02187">
    <property type="entry name" value="beta_tubulin"/>
    <property type="match status" value="1"/>
</dbReference>
<evidence type="ECO:0000256" key="10">
    <source>
        <dbReference type="ARBA" id="ARBA00023134"/>
    </source>
</evidence>
<evidence type="ECO:0000256" key="1">
    <source>
        <dbReference type="ARBA" id="ARBA00001946"/>
    </source>
</evidence>